<evidence type="ECO:0000313" key="1">
    <source>
        <dbReference type="EMBL" id="KAF2195322.1"/>
    </source>
</evidence>
<dbReference type="Proteomes" id="UP000800200">
    <property type="component" value="Unassembled WGS sequence"/>
</dbReference>
<evidence type="ECO:0000313" key="2">
    <source>
        <dbReference type="Proteomes" id="UP000800200"/>
    </source>
</evidence>
<proteinExistence type="predicted"/>
<gene>
    <name evidence="1" type="ORF">K469DRAFT_8251</name>
</gene>
<protein>
    <submittedName>
        <fullName evidence="1">Uncharacterized protein</fullName>
    </submittedName>
</protein>
<reference evidence="1" key="1">
    <citation type="journal article" date="2020" name="Stud. Mycol.">
        <title>101 Dothideomycetes genomes: a test case for predicting lifestyles and emergence of pathogens.</title>
        <authorList>
            <person name="Haridas S."/>
            <person name="Albert R."/>
            <person name="Binder M."/>
            <person name="Bloem J."/>
            <person name="Labutti K."/>
            <person name="Salamov A."/>
            <person name="Andreopoulos B."/>
            <person name="Baker S."/>
            <person name="Barry K."/>
            <person name="Bills G."/>
            <person name="Bluhm B."/>
            <person name="Cannon C."/>
            <person name="Castanera R."/>
            <person name="Culley D."/>
            <person name="Daum C."/>
            <person name="Ezra D."/>
            <person name="Gonzalez J."/>
            <person name="Henrissat B."/>
            <person name="Kuo A."/>
            <person name="Liang C."/>
            <person name="Lipzen A."/>
            <person name="Lutzoni F."/>
            <person name="Magnuson J."/>
            <person name="Mondo S."/>
            <person name="Nolan M."/>
            <person name="Ohm R."/>
            <person name="Pangilinan J."/>
            <person name="Park H.-J."/>
            <person name="Ramirez L."/>
            <person name="Alfaro M."/>
            <person name="Sun H."/>
            <person name="Tritt A."/>
            <person name="Yoshinaga Y."/>
            <person name="Zwiers L.-H."/>
            <person name="Turgeon B."/>
            <person name="Goodwin S."/>
            <person name="Spatafora J."/>
            <person name="Crous P."/>
            <person name="Grigoriev I."/>
        </authorList>
    </citation>
    <scope>NUCLEOTIDE SEQUENCE</scope>
    <source>
        <strain evidence="1">CBS 207.26</strain>
    </source>
</reference>
<accession>A0A6A6EWD5</accession>
<name>A0A6A6EWD5_9PEZI</name>
<dbReference type="AlphaFoldDB" id="A0A6A6EWD5"/>
<keyword evidence="2" id="KW-1185">Reference proteome</keyword>
<dbReference type="EMBL" id="ML994610">
    <property type="protein sequence ID" value="KAF2195322.1"/>
    <property type="molecule type" value="Genomic_DNA"/>
</dbReference>
<sequence length="137" mass="14984">MVKDKVVSVTKMMGLASVRMKGREMSGHMLYIYAALTAFLTVPSRMLSIPVGFQVCGIPNVSTAAVCVAQHLSSAGTPRLFRVGVLFTWQPRLACHVTQDRIAQQLAMLVPSSFALGAFTVKEFLHPRIVKAQSTFE</sequence>
<organism evidence="1 2">
    <name type="scientific">Zopfia rhizophila CBS 207.26</name>
    <dbReference type="NCBI Taxonomy" id="1314779"/>
    <lineage>
        <taxon>Eukaryota</taxon>
        <taxon>Fungi</taxon>
        <taxon>Dikarya</taxon>
        <taxon>Ascomycota</taxon>
        <taxon>Pezizomycotina</taxon>
        <taxon>Dothideomycetes</taxon>
        <taxon>Dothideomycetes incertae sedis</taxon>
        <taxon>Zopfiaceae</taxon>
        <taxon>Zopfia</taxon>
    </lineage>
</organism>